<reference evidence="1 2" key="1">
    <citation type="journal article" date="2015" name="Genome Announc.">
        <title>Complete Genome Sequence of Spiroplasma litorale TN-1T (DSM 21781), a Bacterium Isolated from a Green-Eyed Horsefly (Tabanus nigrovittatus).</title>
        <authorList>
            <person name="Lo W.S."/>
            <person name="Lai Y.C."/>
            <person name="Lien Y.W."/>
            <person name="Wang T.H."/>
            <person name="Kuo C.H."/>
        </authorList>
    </citation>
    <scope>NUCLEOTIDE SEQUENCE [LARGE SCALE GENOMIC DNA]</scope>
    <source>
        <strain evidence="1 2">TN-1</strain>
    </source>
</reference>
<sequence>MSFEMKKVTFINKKVTPIEVDFETNDFITSVIANNYDELKAFKNILIGKHLVRTGSFKINGFDKVNKEWTKKHVSVVGINKYFRKWPEKFWLSTSLLWNKDYYNNAKINYINKKYDYLSFLTSKNIKEDLIIREKIEKMILTFIDSSVEIEEQWLKDFLKQIVEFNNKNIDEKNDTLEEHIKIIAKDYYLLYEKTKNYELLETFLQSLWDKVYNFIELTSLCKCEYISKKSKDKSIKKLTKHLNFNQVNYVVRKQLKIIDIKINYIRFKILRNEQVLKNLKKQINFELLKVNKINKKLKNPDAYFFWRNVGIDQRLEFVLKQEKMFFDGLSDESTTLRGKIVEVVHGYHKLVLDKKVVFKKNEEFKEKAKLLKSEIKSMASQSKEYINELVEKLDLKLDLFSIKWNTVINIWFQILKCIFLNKYNIVFYKVLEKLSLEEIKELFYVLKNINKLNNKFNFIFLDNKVQNVANLDKDFYVLEKSKINKTSFSSYIKDNWKNNASEIFYNKNKISYTKEKDKVNILNNKIKLIKSDFINDSGFVLLDPTRLTNKKKENKNNLFDIKGYIKENKIFTDDKVKYFVSSDKTIKLYFYSNDNFNLKDKVNIYVTEDAIFKIT</sequence>
<keyword evidence="2" id="KW-1185">Reference proteome</keyword>
<name>A0A0K1W3J2_9MOLU</name>
<gene>
    <name evidence="1" type="ORF">SLITO_v1c10660</name>
</gene>
<dbReference type="STRING" id="216942.SLITO_v1c10660"/>
<protein>
    <submittedName>
        <fullName evidence="1">Uncharacterized protein</fullName>
    </submittedName>
</protein>
<evidence type="ECO:0000313" key="1">
    <source>
        <dbReference type="EMBL" id="AKX34677.1"/>
    </source>
</evidence>
<dbReference type="KEGG" id="sll:SLITO_v1c10660"/>
<dbReference type="RefSeq" id="WP_075058755.1">
    <property type="nucleotide sequence ID" value="NZ_CP012357.1"/>
</dbReference>
<dbReference type="AlphaFoldDB" id="A0A0K1W3J2"/>
<dbReference type="OrthoDB" id="391570at2"/>
<dbReference type="Proteomes" id="UP000067476">
    <property type="component" value="Chromosome"/>
</dbReference>
<evidence type="ECO:0000313" key="2">
    <source>
        <dbReference type="Proteomes" id="UP000067476"/>
    </source>
</evidence>
<organism evidence="1 2">
    <name type="scientific">Spiroplasma litorale</name>
    <dbReference type="NCBI Taxonomy" id="216942"/>
    <lineage>
        <taxon>Bacteria</taxon>
        <taxon>Bacillati</taxon>
        <taxon>Mycoplasmatota</taxon>
        <taxon>Mollicutes</taxon>
        <taxon>Entomoplasmatales</taxon>
        <taxon>Spiroplasmataceae</taxon>
        <taxon>Spiroplasma</taxon>
    </lineage>
</organism>
<accession>A0A0K1W3J2</accession>
<dbReference type="PATRIC" id="fig|216942.3.peg.1089"/>
<proteinExistence type="predicted"/>
<dbReference type="EMBL" id="CP012357">
    <property type="protein sequence ID" value="AKX34677.1"/>
    <property type="molecule type" value="Genomic_DNA"/>
</dbReference>